<keyword evidence="2" id="KW-1185">Reference proteome</keyword>
<reference evidence="1 2" key="1">
    <citation type="journal article" date="2018" name="Sci. Rep.">
        <title>Genomic signatures of local adaptation to the degree of environmental predictability in rotifers.</title>
        <authorList>
            <person name="Franch-Gras L."/>
            <person name="Hahn C."/>
            <person name="Garcia-Roger E.M."/>
            <person name="Carmona M.J."/>
            <person name="Serra M."/>
            <person name="Gomez A."/>
        </authorList>
    </citation>
    <scope>NUCLEOTIDE SEQUENCE [LARGE SCALE GENOMIC DNA]</scope>
    <source>
        <strain evidence="1">HYR1</strain>
    </source>
</reference>
<gene>
    <name evidence="1" type="ORF">BpHYR1_000531</name>
</gene>
<comment type="caution">
    <text evidence="1">The sequence shown here is derived from an EMBL/GenBank/DDBJ whole genome shotgun (WGS) entry which is preliminary data.</text>
</comment>
<sequence>MKIISKRDKIVGIKSMLSSPFMSSHLPNMLLAAASTEHLELSVVVIPALAMEIVCCSIAS</sequence>
<dbReference type="EMBL" id="REGN01004249">
    <property type="protein sequence ID" value="RNA18401.1"/>
    <property type="molecule type" value="Genomic_DNA"/>
</dbReference>
<dbReference type="OrthoDB" id="6819366at2759"/>
<evidence type="ECO:0000313" key="1">
    <source>
        <dbReference type="EMBL" id="RNA18401.1"/>
    </source>
</evidence>
<protein>
    <submittedName>
        <fullName evidence="1">Uncharacterized protein</fullName>
    </submittedName>
</protein>
<proteinExistence type="predicted"/>
<evidence type="ECO:0000313" key="2">
    <source>
        <dbReference type="Proteomes" id="UP000276133"/>
    </source>
</evidence>
<accession>A0A3M7R4U0</accession>
<organism evidence="1 2">
    <name type="scientific">Brachionus plicatilis</name>
    <name type="common">Marine rotifer</name>
    <name type="synonym">Brachionus muelleri</name>
    <dbReference type="NCBI Taxonomy" id="10195"/>
    <lineage>
        <taxon>Eukaryota</taxon>
        <taxon>Metazoa</taxon>
        <taxon>Spiralia</taxon>
        <taxon>Gnathifera</taxon>
        <taxon>Rotifera</taxon>
        <taxon>Eurotatoria</taxon>
        <taxon>Monogononta</taxon>
        <taxon>Pseudotrocha</taxon>
        <taxon>Ploima</taxon>
        <taxon>Brachionidae</taxon>
        <taxon>Brachionus</taxon>
    </lineage>
</organism>
<name>A0A3M7R4U0_BRAPC</name>
<dbReference type="Proteomes" id="UP000276133">
    <property type="component" value="Unassembled WGS sequence"/>
</dbReference>
<dbReference type="AlphaFoldDB" id="A0A3M7R4U0"/>